<comment type="caution">
    <text evidence="3">The sequence shown here is derived from an EMBL/GenBank/DDBJ whole genome shotgun (WGS) entry which is preliminary data.</text>
</comment>
<evidence type="ECO:0000313" key="4">
    <source>
        <dbReference type="Proteomes" id="UP001501777"/>
    </source>
</evidence>
<feature type="region of interest" description="Disordered" evidence="1">
    <location>
        <begin position="1"/>
        <end position="42"/>
    </location>
</feature>
<protein>
    <submittedName>
        <fullName evidence="3">Uncharacterized protein</fullName>
    </submittedName>
</protein>
<keyword evidence="2" id="KW-0812">Transmembrane</keyword>
<accession>A0ABN3LIR6</accession>
<gene>
    <name evidence="3" type="ORF">GCM10010276_23580</name>
</gene>
<feature type="transmembrane region" description="Helical" evidence="2">
    <location>
        <begin position="50"/>
        <end position="73"/>
    </location>
</feature>
<dbReference type="EMBL" id="BAAASG010000006">
    <property type="protein sequence ID" value="GAA2485027.1"/>
    <property type="molecule type" value="Genomic_DNA"/>
</dbReference>
<evidence type="ECO:0000313" key="3">
    <source>
        <dbReference type="EMBL" id="GAA2485027.1"/>
    </source>
</evidence>
<evidence type="ECO:0000256" key="2">
    <source>
        <dbReference type="SAM" id="Phobius"/>
    </source>
</evidence>
<evidence type="ECO:0000256" key="1">
    <source>
        <dbReference type="SAM" id="MobiDB-lite"/>
    </source>
</evidence>
<feature type="transmembrane region" description="Helical" evidence="2">
    <location>
        <begin position="79"/>
        <end position="99"/>
    </location>
</feature>
<feature type="compositionally biased region" description="Polar residues" evidence="1">
    <location>
        <begin position="1"/>
        <end position="13"/>
    </location>
</feature>
<keyword evidence="4" id="KW-1185">Reference proteome</keyword>
<reference evidence="3 4" key="1">
    <citation type="journal article" date="2019" name="Int. J. Syst. Evol. Microbiol.">
        <title>The Global Catalogue of Microorganisms (GCM) 10K type strain sequencing project: providing services to taxonomists for standard genome sequencing and annotation.</title>
        <authorList>
            <consortium name="The Broad Institute Genomics Platform"/>
            <consortium name="The Broad Institute Genome Sequencing Center for Infectious Disease"/>
            <person name="Wu L."/>
            <person name="Ma J."/>
        </authorList>
    </citation>
    <scope>NUCLEOTIDE SEQUENCE [LARGE SCALE GENOMIC DNA]</scope>
    <source>
        <strain evidence="3 4">JCM 4395</strain>
    </source>
</reference>
<keyword evidence="2" id="KW-1133">Transmembrane helix</keyword>
<proteinExistence type="predicted"/>
<sequence length="109" mass="11503">MNDGGEQSATRNQGVHRVKNQTPPVMGKGQTPPASQTPQEESEVVEIRRFAIGVIFLTSTCVTLMSELVLALVGAGLQVTAMAAVSVFGSTFGVGYFIAKRAGFIRTST</sequence>
<name>A0ABN3LIR6_STRLO</name>
<dbReference type="Proteomes" id="UP001501777">
    <property type="component" value="Unassembled WGS sequence"/>
</dbReference>
<keyword evidence="2" id="KW-0472">Membrane</keyword>
<organism evidence="3 4">
    <name type="scientific">Streptomyces longisporus</name>
    <dbReference type="NCBI Taxonomy" id="1948"/>
    <lineage>
        <taxon>Bacteria</taxon>
        <taxon>Bacillati</taxon>
        <taxon>Actinomycetota</taxon>
        <taxon>Actinomycetes</taxon>
        <taxon>Kitasatosporales</taxon>
        <taxon>Streptomycetaceae</taxon>
        <taxon>Streptomyces</taxon>
    </lineage>
</organism>